<evidence type="ECO:0000313" key="2">
    <source>
        <dbReference type="Proteomes" id="UP000229090"/>
    </source>
</evidence>
<dbReference type="RefSeq" id="YP_010013599.1">
    <property type="nucleotide sequence ID" value="NC_053512.1"/>
</dbReference>
<protein>
    <submittedName>
        <fullName evidence="1">Uncharacterized protein</fullName>
    </submittedName>
</protein>
<sequence length="52" mass="5766">MSAIAPCCGQPRDYCECPQFKQDRAVLLALARQECPPTPKLPPGTEYDDPPF</sequence>
<keyword evidence="2" id="KW-1185">Reference proteome</keyword>
<dbReference type="EMBL" id="MG009575">
    <property type="protein sequence ID" value="ATN94072.1"/>
    <property type="molecule type" value="Genomic_DNA"/>
</dbReference>
<dbReference type="Proteomes" id="UP000229090">
    <property type="component" value="Segment"/>
</dbReference>
<proteinExistence type="predicted"/>
<accession>A0A2D1GPV6</accession>
<evidence type="ECO:0000313" key="1">
    <source>
        <dbReference type="EMBL" id="ATN94072.1"/>
    </source>
</evidence>
<gene>
    <name evidence="1" type="primary">110</name>
    <name evidence="1" type="ORF">SEA_KUMAO_110</name>
</gene>
<organism evidence="1 2">
    <name type="scientific">Mycobacterium phage Kumao</name>
    <dbReference type="NCBI Taxonomy" id="2041344"/>
    <lineage>
        <taxon>Viruses</taxon>
        <taxon>Duplodnaviria</taxon>
        <taxon>Heunggongvirae</taxon>
        <taxon>Uroviricota</taxon>
        <taxon>Caudoviricetes</taxon>
        <taxon>Vilmaviridae</taxon>
        <taxon>Kumaovirus</taxon>
        <taxon>Kumaovirus kumao</taxon>
    </lineage>
</organism>
<dbReference type="KEGG" id="vg:63210213"/>
<reference evidence="2" key="1">
    <citation type="submission" date="2017-09" db="EMBL/GenBank/DDBJ databases">
        <authorList>
            <person name="Ehlers B."/>
            <person name="Leendertz F.H."/>
        </authorList>
    </citation>
    <scope>NUCLEOTIDE SEQUENCE [LARGE SCALE GENOMIC DNA]</scope>
</reference>
<dbReference type="GeneID" id="63210213"/>
<name>A0A2D1GPV6_9CAUD</name>